<reference evidence="2" key="1">
    <citation type="submission" date="2021-05" db="EMBL/GenBank/DDBJ databases">
        <title>The genome of the haptophyte Pavlova lutheri (Diacronema luteri, Pavlovales) - a model for lipid biosynthesis in eukaryotic algae.</title>
        <authorList>
            <person name="Hulatt C.J."/>
            <person name="Posewitz M.C."/>
        </authorList>
    </citation>
    <scope>NUCLEOTIDE SEQUENCE</scope>
    <source>
        <strain evidence="2">NIVA-4/92</strain>
    </source>
</reference>
<gene>
    <name evidence="2" type="ORF">KFE25_012024</name>
</gene>
<dbReference type="EMBL" id="JAGTXO010000060">
    <property type="protein sequence ID" value="KAG8457958.1"/>
    <property type="molecule type" value="Genomic_DNA"/>
</dbReference>
<proteinExistence type="predicted"/>
<accession>A0A8J6C7V8</accession>
<dbReference type="Gene3D" id="1.25.40.10">
    <property type="entry name" value="Tetratricopeptide repeat domain"/>
    <property type="match status" value="1"/>
</dbReference>
<keyword evidence="3" id="KW-1185">Reference proteome</keyword>
<protein>
    <submittedName>
        <fullName evidence="2">Uncharacterized protein</fullName>
    </submittedName>
</protein>
<evidence type="ECO:0000256" key="1">
    <source>
        <dbReference type="SAM" id="MobiDB-lite"/>
    </source>
</evidence>
<dbReference type="InterPro" id="IPR011990">
    <property type="entry name" value="TPR-like_helical_dom_sf"/>
</dbReference>
<sequence>MSCTQQLRELKAEADRLEEAGDLAGASDKLRAALALLMPAGVTHAVVPAGAQHADAEEAALVGHMAAVLGHELAQLEIEQGHFASAAEVSRAAVAASPDFAHAHATLGSALVELHEHAAARTAFLQAADLAQQPRERTHWERCAMAAHELHLRVSAAAQRQARPQPPEVAPRTPAVVSAPIRTLVALFVAAWRWWAAIVGQVAPSFCRRHLGVLAPRVPSGGAALLDGALAAAAVDGLASGGRASTGVALQAAMLQAAATRAHQQLQRARALAPSAERPVRPAALPLSLAAHGASDMDGVRLLLRVPLRAAPCALRHLVAALADEIRLSAPGARAPGADARRYARERGAGLVLGADLDTDVLRLLARLVASGAGASAASDGAELCVRARLVWPARAAQAAAGARAAADSGGPGGRAGQEGGGGGGGGDCSRSGVASGNAGDAKSADADADADAGADAEGDADGDAEGDADGDAEGDADGDAECDADGDAEGDADGDAEGDANGDAEGDADGDGECEAGEGGAEADAAELADECARFVRALAQLGAAVGGMGVEHGGVDAEQLAQRLASFACALEALFEHASMPERDEASRAGVTSCEETELRAWERALALAAPLLDGALGTWGLWAPVAALGALAGSACGVVSSAAPGPSAIWLAVLVKRAWELGGAEQLVASVRSARGMAKLHAAVATYAELWRRISPFLGGASLAALHSPL</sequence>
<feature type="compositionally biased region" description="Gly residues" evidence="1">
    <location>
        <begin position="410"/>
        <end position="428"/>
    </location>
</feature>
<dbReference type="AlphaFoldDB" id="A0A8J6C7V8"/>
<evidence type="ECO:0000313" key="2">
    <source>
        <dbReference type="EMBL" id="KAG8457958.1"/>
    </source>
</evidence>
<comment type="caution">
    <text evidence="2">The sequence shown here is derived from an EMBL/GenBank/DDBJ whole genome shotgun (WGS) entry which is preliminary data.</text>
</comment>
<organism evidence="2 3">
    <name type="scientific">Diacronema lutheri</name>
    <name type="common">Unicellular marine alga</name>
    <name type="synonym">Monochrysis lutheri</name>
    <dbReference type="NCBI Taxonomy" id="2081491"/>
    <lineage>
        <taxon>Eukaryota</taxon>
        <taxon>Haptista</taxon>
        <taxon>Haptophyta</taxon>
        <taxon>Pavlovophyceae</taxon>
        <taxon>Pavlovales</taxon>
        <taxon>Pavlovaceae</taxon>
        <taxon>Diacronema</taxon>
    </lineage>
</organism>
<name>A0A8J6C7V8_DIALT</name>
<feature type="compositionally biased region" description="Acidic residues" evidence="1">
    <location>
        <begin position="447"/>
        <end position="517"/>
    </location>
</feature>
<dbReference type="SUPFAM" id="SSF48452">
    <property type="entry name" value="TPR-like"/>
    <property type="match status" value="1"/>
</dbReference>
<feature type="region of interest" description="Disordered" evidence="1">
    <location>
        <begin position="404"/>
        <end position="523"/>
    </location>
</feature>
<dbReference type="Proteomes" id="UP000751190">
    <property type="component" value="Unassembled WGS sequence"/>
</dbReference>
<evidence type="ECO:0000313" key="3">
    <source>
        <dbReference type="Proteomes" id="UP000751190"/>
    </source>
</evidence>